<name>A0A4P9Z924_9ASCO</name>
<dbReference type="AlphaFoldDB" id="A0A4P9Z924"/>
<feature type="compositionally biased region" description="Basic and acidic residues" evidence="1">
    <location>
        <begin position="64"/>
        <end position="74"/>
    </location>
</feature>
<evidence type="ECO:0000256" key="1">
    <source>
        <dbReference type="SAM" id="MobiDB-lite"/>
    </source>
</evidence>
<accession>A0A4P9Z924</accession>
<reference evidence="3" key="1">
    <citation type="journal article" date="2018" name="Nat. Microbiol.">
        <title>Leveraging single-cell genomics to expand the fungal tree of life.</title>
        <authorList>
            <person name="Ahrendt S.R."/>
            <person name="Quandt C.A."/>
            <person name="Ciobanu D."/>
            <person name="Clum A."/>
            <person name="Salamov A."/>
            <person name="Andreopoulos B."/>
            <person name="Cheng J.F."/>
            <person name="Woyke T."/>
            <person name="Pelin A."/>
            <person name="Henrissat B."/>
            <person name="Reynolds N.K."/>
            <person name="Benny G.L."/>
            <person name="Smith M.E."/>
            <person name="James T.Y."/>
            <person name="Grigoriev I.V."/>
        </authorList>
    </citation>
    <scope>NUCLEOTIDE SEQUENCE [LARGE SCALE GENOMIC DNA]</scope>
    <source>
        <strain evidence="3">Baker2002</strain>
    </source>
</reference>
<gene>
    <name evidence="2" type="ORF">METBISCDRAFT_24576</name>
</gene>
<sequence>MVFVFALSAKWAITLSAVIGGGVGLYINRDKVVDYFEQEWMQRTREHAPPQRICPVFTPPQEGSRTDEESKFSDNELSTPDASEMEGLEDWEEWSENAFTEEKGHNSVSE</sequence>
<dbReference type="Proteomes" id="UP000268321">
    <property type="component" value="Unassembled WGS sequence"/>
</dbReference>
<feature type="compositionally biased region" description="Basic and acidic residues" evidence="1">
    <location>
        <begin position="100"/>
        <end position="110"/>
    </location>
</feature>
<dbReference type="EMBL" id="ML004515">
    <property type="protein sequence ID" value="RKP29058.1"/>
    <property type="molecule type" value="Genomic_DNA"/>
</dbReference>
<feature type="compositionally biased region" description="Acidic residues" evidence="1">
    <location>
        <begin position="83"/>
        <end position="95"/>
    </location>
</feature>
<feature type="region of interest" description="Disordered" evidence="1">
    <location>
        <begin position="44"/>
        <end position="110"/>
    </location>
</feature>
<proteinExistence type="predicted"/>
<organism evidence="2 3">
    <name type="scientific">Metschnikowia bicuspidata</name>
    <dbReference type="NCBI Taxonomy" id="27322"/>
    <lineage>
        <taxon>Eukaryota</taxon>
        <taxon>Fungi</taxon>
        <taxon>Dikarya</taxon>
        <taxon>Ascomycota</taxon>
        <taxon>Saccharomycotina</taxon>
        <taxon>Pichiomycetes</taxon>
        <taxon>Metschnikowiaceae</taxon>
        <taxon>Metschnikowia</taxon>
    </lineage>
</organism>
<keyword evidence="3" id="KW-1185">Reference proteome</keyword>
<protein>
    <submittedName>
        <fullName evidence="2">Uncharacterized protein</fullName>
    </submittedName>
</protein>
<evidence type="ECO:0000313" key="3">
    <source>
        <dbReference type="Proteomes" id="UP000268321"/>
    </source>
</evidence>
<evidence type="ECO:0000313" key="2">
    <source>
        <dbReference type="EMBL" id="RKP29058.1"/>
    </source>
</evidence>